<dbReference type="InterPro" id="IPR020583">
    <property type="entry name" value="Inositol_monoP_metal-BS"/>
</dbReference>
<dbReference type="GO" id="GO:0000103">
    <property type="term" value="P:sulfate assimilation"/>
    <property type="evidence" value="ECO:0007669"/>
    <property type="project" value="TreeGrafter"/>
</dbReference>
<comment type="subcellular location">
    <subcellularLocation>
        <location evidence="9">Cell inner membrane</location>
        <topology evidence="9">Peripheral membrane protein</topology>
        <orientation evidence="9">Cytoplasmic side</orientation>
    </subcellularLocation>
</comment>
<gene>
    <name evidence="11" type="primary">cysQ_1</name>
    <name evidence="9" type="synonym">cysQ</name>
    <name evidence="11" type="ORF">MAQ5080_00250</name>
</gene>
<feature type="binding site" evidence="9">
    <location>
        <position position="216"/>
    </location>
    <ligand>
        <name>Mg(2+)</name>
        <dbReference type="ChEBI" id="CHEBI:18420"/>
        <label>2</label>
    </ligand>
</feature>
<feature type="binding site" evidence="9">
    <location>
        <begin position="91"/>
        <end position="94"/>
    </location>
    <ligand>
        <name>substrate</name>
    </ligand>
</feature>
<dbReference type="GO" id="GO:0005886">
    <property type="term" value="C:plasma membrane"/>
    <property type="evidence" value="ECO:0007669"/>
    <property type="project" value="UniProtKB-SubCell"/>
</dbReference>
<dbReference type="GO" id="GO:0050427">
    <property type="term" value="P:3'-phosphoadenosine 5'-phosphosulfate metabolic process"/>
    <property type="evidence" value="ECO:0007669"/>
    <property type="project" value="TreeGrafter"/>
</dbReference>
<evidence type="ECO:0000256" key="1">
    <source>
        <dbReference type="ARBA" id="ARBA00001625"/>
    </source>
</evidence>
<feature type="binding site" evidence="9">
    <location>
        <position position="70"/>
    </location>
    <ligand>
        <name>Mg(2+)</name>
        <dbReference type="ChEBI" id="CHEBI:18420"/>
        <label>1</label>
    </ligand>
</feature>
<dbReference type="AlphaFoldDB" id="A0A1A8T3L5"/>
<dbReference type="FunFam" id="3.40.190.80:FF:000005">
    <property type="entry name" value="3'(2'),5'-bisphosphate nucleotidase CysQ"/>
    <property type="match status" value="1"/>
</dbReference>
<feature type="binding site" evidence="9">
    <location>
        <position position="70"/>
    </location>
    <ligand>
        <name>substrate</name>
    </ligand>
</feature>
<dbReference type="InterPro" id="IPR000760">
    <property type="entry name" value="Inositol_monophosphatase-like"/>
</dbReference>
<feature type="binding site" evidence="10">
    <location>
        <position position="216"/>
    </location>
    <ligand>
        <name>Mg(2+)</name>
        <dbReference type="ChEBI" id="CHEBI:18420"/>
        <label>1</label>
        <note>catalytic</note>
    </ligand>
</feature>
<keyword evidence="6 9" id="KW-0378">Hydrolase</keyword>
<dbReference type="PANTHER" id="PTHR43028">
    <property type="entry name" value="3'(2'),5'-BISPHOSPHATE NUCLEOTIDASE 1"/>
    <property type="match status" value="1"/>
</dbReference>
<feature type="binding site" evidence="9">
    <location>
        <position position="92"/>
    </location>
    <ligand>
        <name>Mg(2+)</name>
        <dbReference type="ChEBI" id="CHEBI:18420"/>
        <label>2</label>
    </ligand>
</feature>
<evidence type="ECO:0000313" key="12">
    <source>
        <dbReference type="Proteomes" id="UP000092627"/>
    </source>
</evidence>
<dbReference type="InterPro" id="IPR020550">
    <property type="entry name" value="Inositol_monophosphatase_CS"/>
</dbReference>
<dbReference type="Proteomes" id="UP000092627">
    <property type="component" value="Unassembled WGS sequence"/>
</dbReference>
<protein>
    <recommendedName>
        <fullName evidence="9">3'(2'),5'-bisphosphate nucleotidase CysQ</fullName>
        <ecNumber evidence="9">3.1.3.7</ecNumber>
    </recommendedName>
    <alternativeName>
        <fullName evidence="9">3'(2'),5-bisphosphonucleoside 3'(2')-phosphohydrolase</fullName>
    </alternativeName>
    <alternativeName>
        <fullName evidence="9">3'-phosphoadenosine 5'-phosphate phosphatase</fullName>
        <shortName evidence="9">PAP phosphatase</shortName>
    </alternativeName>
</protein>
<evidence type="ECO:0000256" key="3">
    <source>
        <dbReference type="ARBA" id="ARBA00022475"/>
    </source>
</evidence>
<sequence length="266" mass="28825">MNSHELSNLMTSVIEIAQQAGQKIMEIYERDFQVDIKDDASPLTEADKAANKIIIEKLQALTPTLPILSEEAVERFAGANDDGVYWLVDPLDGTKEFIKRNGEFTVNIALIEQGTPILGVVYAPVLETTYTGFENGGAQKIDQAGHHDINVNNSADISTALRVVGSRSHTSDEMQAWLDKLADYEMVSMGSSLKLCLVAEGKADLYPRIGLTSLWDTAAAHAVVLAAGGTVTDLKGKPLSYATPENVLNPYFLVGNMELISALRAN</sequence>
<dbReference type="HAMAP" id="MF_02095">
    <property type="entry name" value="CysQ"/>
    <property type="match status" value="1"/>
</dbReference>
<keyword evidence="4 9" id="KW-0997">Cell inner membrane</keyword>
<evidence type="ECO:0000256" key="4">
    <source>
        <dbReference type="ARBA" id="ARBA00022519"/>
    </source>
</evidence>
<evidence type="ECO:0000256" key="7">
    <source>
        <dbReference type="ARBA" id="ARBA00022842"/>
    </source>
</evidence>
<dbReference type="SUPFAM" id="SSF56655">
    <property type="entry name" value="Carbohydrate phosphatase"/>
    <property type="match status" value="1"/>
</dbReference>
<evidence type="ECO:0000256" key="2">
    <source>
        <dbReference type="ARBA" id="ARBA00005289"/>
    </source>
</evidence>
<dbReference type="PANTHER" id="PTHR43028:SF5">
    <property type="entry name" value="3'(2'),5'-BISPHOSPHATE NUCLEOTIDASE 1"/>
    <property type="match status" value="1"/>
</dbReference>
<comment type="similarity">
    <text evidence="2 9">Belongs to the inositol monophosphatase superfamily. CysQ family.</text>
</comment>
<reference evidence="11 12" key="1">
    <citation type="submission" date="2016-06" db="EMBL/GenBank/DDBJ databases">
        <authorList>
            <person name="Kjaerup R.B."/>
            <person name="Dalgaard T.S."/>
            <person name="Juul-Madsen H.R."/>
        </authorList>
    </citation>
    <scope>NUCLEOTIDE SEQUENCE [LARGE SCALE GENOMIC DNA]</scope>
    <source>
        <strain evidence="11 12">CECT 5080</strain>
    </source>
</reference>
<dbReference type="PROSITE" id="PS00630">
    <property type="entry name" value="IMP_2"/>
    <property type="match status" value="1"/>
</dbReference>
<evidence type="ECO:0000256" key="5">
    <source>
        <dbReference type="ARBA" id="ARBA00022723"/>
    </source>
</evidence>
<evidence type="ECO:0000313" key="11">
    <source>
        <dbReference type="EMBL" id="SBS25383.1"/>
    </source>
</evidence>
<feature type="binding site" evidence="10">
    <location>
        <position position="70"/>
    </location>
    <ligand>
        <name>Mg(2+)</name>
        <dbReference type="ChEBI" id="CHEBI:18420"/>
        <label>1</label>
        <note>catalytic</note>
    </ligand>
</feature>
<dbReference type="Gene3D" id="3.30.540.10">
    <property type="entry name" value="Fructose-1,6-Bisphosphatase, subunit A, domain 1"/>
    <property type="match status" value="1"/>
</dbReference>
<evidence type="ECO:0000256" key="10">
    <source>
        <dbReference type="PIRSR" id="PIRSR600760-2"/>
    </source>
</evidence>
<accession>A0A1A8T3L5</accession>
<dbReference type="PROSITE" id="PS00629">
    <property type="entry name" value="IMP_1"/>
    <property type="match status" value="1"/>
</dbReference>
<name>A0A1A8T3L5_9GAMM</name>
<dbReference type="InterPro" id="IPR006240">
    <property type="entry name" value="CysQ"/>
</dbReference>
<feature type="binding site" evidence="9">
    <location>
        <position position="89"/>
    </location>
    <ligand>
        <name>Mg(2+)</name>
        <dbReference type="ChEBI" id="CHEBI:18420"/>
        <label>2</label>
    </ligand>
</feature>
<dbReference type="GO" id="GO:0000287">
    <property type="term" value="F:magnesium ion binding"/>
    <property type="evidence" value="ECO:0007669"/>
    <property type="project" value="UniProtKB-UniRule"/>
</dbReference>
<feature type="binding site" evidence="10">
    <location>
        <position position="92"/>
    </location>
    <ligand>
        <name>Mg(2+)</name>
        <dbReference type="ChEBI" id="CHEBI:18420"/>
        <label>1</label>
        <note>catalytic</note>
    </ligand>
</feature>
<dbReference type="PRINTS" id="PR00377">
    <property type="entry name" value="IMPHPHTASES"/>
</dbReference>
<keyword evidence="7 9" id="KW-0460">Magnesium</keyword>
<dbReference type="NCBIfam" id="TIGR01331">
    <property type="entry name" value="bisphos_cysQ"/>
    <property type="match status" value="1"/>
</dbReference>
<dbReference type="InterPro" id="IPR050725">
    <property type="entry name" value="CysQ/Inositol_MonoPase"/>
</dbReference>
<dbReference type="CDD" id="cd01638">
    <property type="entry name" value="CysQ"/>
    <property type="match status" value="1"/>
</dbReference>
<dbReference type="OrthoDB" id="9785695at2"/>
<dbReference type="EC" id="3.1.3.7" evidence="9"/>
<feature type="binding site" evidence="9">
    <location>
        <position position="91"/>
    </location>
    <ligand>
        <name>Mg(2+)</name>
        <dbReference type="ChEBI" id="CHEBI:18420"/>
        <label>1</label>
    </ligand>
</feature>
<dbReference type="EMBL" id="FLOC01000001">
    <property type="protein sequence ID" value="SBS25383.1"/>
    <property type="molecule type" value="Genomic_DNA"/>
</dbReference>
<evidence type="ECO:0000256" key="8">
    <source>
        <dbReference type="ARBA" id="ARBA00023136"/>
    </source>
</evidence>
<dbReference type="STRING" id="295068.MAQ5080_00250"/>
<feature type="binding site" evidence="9">
    <location>
        <position position="216"/>
    </location>
    <ligand>
        <name>substrate</name>
    </ligand>
</feature>
<feature type="binding site" evidence="10">
    <location>
        <position position="91"/>
    </location>
    <ligand>
        <name>Mg(2+)</name>
        <dbReference type="ChEBI" id="CHEBI:18420"/>
        <label>1</label>
        <note>catalytic</note>
    </ligand>
</feature>
<keyword evidence="5 9" id="KW-0479">Metal-binding</keyword>
<keyword evidence="8 9" id="KW-0472">Membrane</keyword>
<keyword evidence="12" id="KW-1185">Reference proteome</keyword>
<organism evidence="11 12">
    <name type="scientific">Marinomonas aquimarina</name>
    <dbReference type="NCBI Taxonomy" id="295068"/>
    <lineage>
        <taxon>Bacteria</taxon>
        <taxon>Pseudomonadati</taxon>
        <taxon>Pseudomonadota</taxon>
        <taxon>Gammaproteobacteria</taxon>
        <taxon>Oceanospirillales</taxon>
        <taxon>Oceanospirillaceae</taxon>
        <taxon>Marinomonas</taxon>
    </lineage>
</organism>
<comment type="cofactor">
    <cofactor evidence="9 10">
        <name>Mg(2+)</name>
        <dbReference type="ChEBI" id="CHEBI:18420"/>
    </cofactor>
</comment>
<dbReference type="Pfam" id="PF00459">
    <property type="entry name" value="Inositol_P"/>
    <property type="match status" value="1"/>
</dbReference>
<dbReference type="RefSeq" id="WP_067204343.1">
    <property type="nucleotide sequence ID" value="NZ_FLOC01000001.1"/>
</dbReference>
<feature type="binding site" evidence="10">
    <location>
        <position position="89"/>
    </location>
    <ligand>
        <name>Mg(2+)</name>
        <dbReference type="ChEBI" id="CHEBI:18420"/>
        <label>1</label>
        <note>catalytic</note>
    </ligand>
</feature>
<proteinExistence type="inferred from homology"/>
<keyword evidence="3 9" id="KW-1003">Cell membrane</keyword>
<comment type="catalytic activity">
    <reaction evidence="1 9">
        <text>adenosine 3',5'-bisphosphate + H2O = AMP + phosphate</text>
        <dbReference type="Rhea" id="RHEA:10040"/>
        <dbReference type="ChEBI" id="CHEBI:15377"/>
        <dbReference type="ChEBI" id="CHEBI:43474"/>
        <dbReference type="ChEBI" id="CHEBI:58343"/>
        <dbReference type="ChEBI" id="CHEBI:456215"/>
        <dbReference type="EC" id="3.1.3.7"/>
    </reaction>
</comment>
<evidence type="ECO:0000256" key="9">
    <source>
        <dbReference type="HAMAP-Rule" id="MF_02095"/>
    </source>
</evidence>
<dbReference type="GO" id="GO:0046854">
    <property type="term" value="P:phosphatidylinositol phosphate biosynthetic process"/>
    <property type="evidence" value="ECO:0007669"/>
    <property type="project" value="InterPro"/>
</dbReference>
<dbReference type="Gene3D" id="3.40.190.80">
    <property type="match status" value="1"/>
</dbReference>
<feature type="binding site" evidence="9">
    <location>
        <position position="89"/>
    </location>
    <ligand>
        <name>Mg(2+)</name>
        <dbReference type="ChEBI" id="CHEBI:18420"/>
        <label>1</label>
    </ligand>
</feature>
<dbReference type="GO" id="GO:0008441">
    <property type="term" value="F:3'(2'),5'-bisphosphate nucleotidase activity"/>
    <property type="evidence" value="ECO:0007669"/>
    <property type="project" value="UniProtKB-UniRule"/>
</dbReference>
<comment type="function">
    <text evidence="9">Converts adenosine-3',5'-bisphosphate (PAP) to AMP.</text>
</comment>
<evidence type="ECO:0000256" key="6">
    <source>
        <dbReference type="ARBA" id="ARBA00022801"/>
    </source>
</evidence>